<reference evidence="5" key="1">
    <citation type="journal article" date="2014" name="Genome Announc.">
        <title>Genome sequence and annotation of Acremonium chrysogenum, producer of the beta-lactam antibiotic cephalosporin C.</title>
        <authorList>
            <person name="Terfehr D."/>
            <person name="Dahlmann T.A."/>
            <person name="Specht T."/>
            <person name="Zadra I."/>
            <person name="Kuernsteiner H."/>
            <person name="Kueck U."/>
        </authorList>
    </citation>
    <scope>NUCLEOTIDE SEQUENCE [LARGE SCALE GENOMIC DNA]</scope>
    <source>
        <strain evidence="5">ATCC 11550 / CBS 779.69 / DSM 880 / IAM 14645 / JCM 23072 / IMI 49137</strain>
    </source>
</reference>
<dbReference type="InterPro" id="IPR036864">
    <property type="entry name" value="Zn2-C6_fun-type_DNA-bd_sf"/>
</dbReference>
<organism evidence="4 5">
    <name type="scientific">Hapsidospora chrysogenum (strain ATCC 11550 / CBS 779.69 / DSM 880 / IAM 14645 / JCM 23072 / IMI 49137)</name>
    <name type="common">Acremonium chrysogenum</name>
    <dbReference type="NCBI Taxonomy" id="857340"/>
    <lineage>
        <taxon>Eukaryota</taxon>
        <taxon>Fungi</taxon>
        <taxon>Dikarya</taxon>
        <taxon>Ascomycota</taxon>
        <taxon>Pezizomycotina</taxon>
        <taxon>Sordariomycetes</taxon>
        <taxon>Hypocreomycetidae</taxon>
        <taxon>Hypocreales</taxon>
        <taxon>Bionectriaceae</taxon>
        <taxon>Hapsidospora</taxon>
    </lineage>
</organism>
<dbReference type="GO" id="GO:0000981">
    <property type="term" value="F:DNA-binding transcription factor activity, RNA polymerase II-specific"/>
    <property type="evidence" value="ECO:0007669"/>
    <property type="project" value="InterPro"/>
</dbReference>
<feature type="compositionally biased region" description="Basic residues" evidence="2">
    <location>
        <begin position="1"/>
        <end position="10"/>
    </location>
</feature>
<accession>A0A086T9F9</accession>
<dbReference type="PROSITE" id="PS50048">
    <property type="entry name" value="ZN2_CY6_FUNGAL_2"/>
    <property type="match status" value="1"/>
</dbReference>
<gene>
    <name evidence="4" type="ORF">ACRE_031650</name>
</gene>
<dbReference type="STRING" id="857340.A0A086T9F9"/>
<dbReference type="PROSITE" id="PS00463">
    <property type="entry name" value="ZN2_CY6_FUNGAL_1"/>
    <property type="match status" value="1"/>
</dbReference>
<dbReference type="InterPro" id="IPR001138">
    <property type="entry name" value="Zn2Cys6_DnaBD"/>
</dbReference>
<dbReference type="EMBL" id="JPKY01000024">
    <property type="protein sequence ID" value="KFH45991.1"/>
    <property type="molecule type" value="Genomic_DNA"/>
</dbReference>
<proteinExistence type="predicted"/>
<feature type="compositionally biased region" description="Pro residues" evidence="2">
    <location>
        <begin position="11"/>
        <end position="27"/>
    </location>
</feature>
<dbReference type="AlphaFoldDB" id="A0A086T9F9"/>
<name>A0A086T9F9_HAPC1</name>
<dbReference type="GO" id="GO:0008270">
    <property type="term" value="F:zinc ion binding"/>
    <property type="evidence" value="ECO:0007669"/>
    <property type="project" value="InterPro"/>
</dbReference>
<feature type="compositionally biased region" description="Low complexity" evidence="2">
    <location>
        <begin position="68"/>
        <end position="93"/>
    </location>
</feature>
<keyword evidence="1" id="KW-0539">Nucleus</keyword>
<evidence type="ECO:0000256" key="2">
    <source>
        <dbReference type="SAM" id="MobiDB-lite"/>
    </source>
</evidence>
<protein>
    <submittedName>
        <fullName evidence="4">Sucrose utilization protein-like protein</fullName>
    </submittedName>
</protein>
<evidence type="ECO:0000313" key="4">
    <source>
        <dbReference type="EMBL" id="KFH45991.1"/>
    </source>
</evidence>
<feature type="domain" description="Zn(2)-C6 fungal-type" evidence="3">
    <location>
        <begin position="119"/>
        <end position="150"/>
    </location>
</feature>
<dbReference type="OrthoDB" id="4132249at2759"/>
<dbReference type="PANTHER" id="PTHR31668">
    <property type="entry name" value="GLUCOSE TRANSPORT TRANSCRIPTION REGULATOR RGT1-RELATED-RELATED"/>
    <property type="match status" value="1"/>
</dbReference>
<evidence type="ECO:0000313" key="5">
    <source>
        <dbReference type="Proteomes" id="UP000029964"/>
    </source>
</evidence>
<dbReference type="Proteomes" id="UP000029964">
    <property type="component" value="Unassembled WGS sequence"/>
</dbReference>
<dbReference type="InterPro" id="IPR050797">
    <property type="entry name" value="Carb_Metab_Trans_Reg"/>
</dbReference>
<evidence type="ECO:0000256" key="1">
    <source>
        <dbReference type="ARBA" id="ARBA00023242"/>
    </source>
</evidence>
<dbReference type="CDD" id="cd00067">
    <property type="entry name" value="GAL4"/>
    <property type="match status" value="1"/>
</dbReference>
<dbReference type="Gene3D" id="4.10.240.10">
    <property type="entry name" value="Zn(2)-C6 fungal-type DNA-binding domain"/>
    <property type="match status" value="1"/>
</dbReference>
<feature type="compositionally biased region" description="Gly residues" evidence="2">
    <location>
        <begin position="94"/>
        <end position="105"/>
    </location>
</feature>
<dbReference type="SUPFAM" id="SSF57701">
    <property type="entry name" value="Zn2/Cys6 DNA-binding domain"/>
    <property type="match status" value="1"/>
</dbReference>
<dbReference type="CDD" id="cd12148">
    <property type="entry name" value="fungal_TF_MHR"/>
    <property type="match status" value="1"/>
</dbReference>
<dbReference type="HOGENOM" id="CLU_016574_3_0_1"/>
<comment type="caution">
    <text evidence="4">The sequence shown here is derived from an EMBL/GenBank/DDBJ whole genome shotgun (WGS) entry which is preliminary data.</text>
</comment>
<keyword evidence="5" id="KW-1185">Reference proteome</keyword>
<sequence>MPSMSPHHHGNPPPSSPPPPPPPPPYTLDPVPQQVPILGGAKRRGGSFGDGPYAATAAVHGTAGGASPGFSAGSSVSPSTAPTDGPSASASASAGGGRGGGGGSDTSGTTAKRFQVPRACERCKRLRRGCSEYRPCRRCIDSGVADQCHTAASAAASHPGIIMISSQSDTHAVHQRLLELVPSRVIDYCTDRFFDRLHPTIPILTHEYVARLRSAITQPPETGLESLCVLVGMCGQVLLQTGEPEDLFHQGVIPDRNMAFGRVLLETAVSAWQAFPRRSAAVTIEMCLFTFFLYACEAVLFHHSRAFRFLRETTTLLLLYHLPEGADETTRLVANRLFWVLLISERSHAIRYRRPITLQITDDTPSLDSRDPSLVGFWSLAALFRPIDTSFIALLNHETLVLAPSPEGLNLVETRVNSALRPGLDLRDTQKANLRVTQLWLRVIIWQLRLHLGYLVEESYQHSLTFRYPIDVAKDLVLSTRDLPTSSFRVHGVGMTEKLFDIASALVDVLARIPLTSSSPRGVDMGSMPEDDLSYLRLLIQKLPGGNTIYDDLLEKHIQHTVPSLAARRLGV</sequence>
<feature type="region of interest" description="Disordered" evidence="2">
    <location>
        <begin position="1"/>
        <end position="110"/>
    </location>
</feature>
<evidence type="ECO:0000259" key="3">
    <source>
        <dbReference type="PROSITE" id="PS50048"/>
    </source>
</evidence>
<dbReference type="PANTHER" id="PTHR31668:SF20">
    <property type="entry name" value="ZN(II)2CYS6 TRANSCRIPTION FACTOR (EUROFUNG)"/>
    <property type="match status" value="1"/>
</dbReference>